<name>A0A4Y2HYM1_ARAVE</name>
<sequence length="118" mass="13706">MYFSNFSALVLLFGTLLSEGKVHSSNIYHQIEIRSHGCGRHPLFHILKETTADGNITPEQVLEILYQNESIREDVIEMLKLYDDCIRTADGMRYRKSQRSELSEAYAEFYRKVSEALQ</sequence>
<keyword evidence="3" id="KW-1185">Reference proteome</keyword>
<keyword evidence="1" id="KW-0732">Signal</keyword>
<dbReference type="Proteomes" id="UP000499080">
    <property type="component" value="Unassembled WGS sequence"/>
</dbReference>
<dbReference type="AlphaFoldDB" id="A0A4Y2HYM1"/>
<feature type="chain" id="PRO_5021325519" evidence="1">
    <location>
        <begin position="25"/>
        <end position="118"/>
    </location>
</feature>
<reference evidence="2 3" key="1">
    <citation type="journal article" date="2019" name="Sci. Rep.">
        <title>Orb-weaving spider Araneus ventricosus genome elucidates the spidroin gene catalogue.</title>
        <authorList>
            <person name="Kono N."/>
            <person name="Nakamura H."/>
            <person name="Ohtoshi R."/>
            <person name="Moran D.A.P."/>
            <person name="Shinohara A."/>
            <person name="Yoshida Y."/>
            <person name="Fujiwara M."/>
            <person name="Mori M."/>
            <person name="Tomita M."/>
            <person name="Arakawa K."/>
        </authorList>
    </citation>
    <scope>NUCLEOTIDE SEQUENCE [LARGE SCALE GENOMIC DNA]</scope>
</reference>
<accession>A0A4Y2HYM1</accession>
<dbReference type="OrthoDB" id="6431950at2759"/>
<feature type="signal peptide" evidence="1">
    <location>
        <begin position="1"/>
        <end position="24"/>
    </location>
</feature>
<protein>
    <submittedName>
        <fullName evidence="2">Uncharacterized protein</fullName>
    </submittedName>
</protein>
<gene>
    <name evidence="2" type="ORF">AVEN_38128_1</name>
</gene>
<evidence type="ECO:0000313" key="2">
    <source>
        <dbReference type="EMBL" id="GBM70423.1"/>
    </source>
</evidence>
<comment type="caution">
    <text evidence="2">The sequence shown here is derived from an EMBL/GenBank/DDBJ whole genome shotgun (WGS) entry which is preliminary data.</text>
</comment>
<evidence type="ECO:0000313" key="3">
    <source>
        <dbReference type="Proteomes" id="UP000499080"/>
    </source>
</evidence>
<proteinExistence type="predicted"/>
<dbReference type="EMBL" id="BGPR01002250">
    <property type="protein sequence ID" value="GBM70423.1"/>
    <property type="molecule type" value="Genomic_DNA"/>
</dbReference>
<evidence type="ECO:0000256" key="1">
    <source>
        <dbReference type="SAM" id="SignalP"/>
    </source>
</evidence>
<organism evidence="2 3">
    <name type="scientific">Araneus ventricosus</name>
    <name type="common">Orbweaver spider</name>
    <name type="synonym">Epeira ventricosa</name>
    <dbReference type="NCBI Taxonomy" id="182803"/>
    <lineage>
        <taxon>Eukaryota</taxon>
        <taxon>Metazoa</taxon>
        <taxon>Ecdysozoa</taxon>
        <taxon>Arthropoda</taxon>
        <taxon>Chelicerata</taxon>
        <taxon>Arachnida</taxon>
        <taxon>Araneae</taxon>
        <taxon>Araneomorphae</taxon>
        <taxon>Entelegynae</taxon>
        <taxon>Araneoidea</taxon>
        <taxon>Araneidae</taxon>
        <taxon>Araneus</taxon>
    </lineage>
</organism>